<name>A0AAV5UGT1_9BILA</name>
<dbReference type="EMBL" id="BTSX01000006">
    <property type="protein sequence ID" value="GMT05792.1"/>
    <property type="molecule type" value="Genomic_DNA"/>
</dbReference>
<proteinExistence type="inferred from homology"/>
<dbReference type="SUPFAM" id="SSF47661">
    <property type="entry name" value="t-snare proteins"/>
    <property type="match status" value="1"/>
</dbReference>
<dbReference type="InterPro" id="IPR010989">
    <property type="entry name" value="SNARE"/>
</dbReference>
<evidence type="ECO:0000313" key="6">
    <source>
        <dbReference type="Proteomes" id="UP001432027"/>
    </source>
</evidence>
<dbReference type="PANTHER" id="PTHR19957">
    <property type="entry name" value="SYNTAXIN"/>
    <property type="match status" value="1"/>
</dbReference>
<dbReference type="InterPro" id="IPR045242">
    <property type="entry name" value="Syntaxin"/>
</dbReference>
<keyword evidence="3" id="KW-1133">Transmembrane helix</keyword>
<dbReference type="GO" id="GO:0000149">
    <property type="term" value="F:SNARE binding"/>
    <property type="evidence" value="ECO:0007669"/>
    <property type="project" value="TreeGrafter"/>
</dbReference>
<comment type="caution">
    <text evidence="5">The sequence shown here is derived from an EMBL/GenBank/DDBJ whole genome shotgun (WGS) entry which is preliminary data.</text>
</comment>
<evidence type="ECO:0000256" key="1">
    <source>
        <dbReference type="ARBA" id="ARBA00009063"/>
    </source>
</evidence>
<comment type="similarity">
    <text evidence="1">Belongs to the syntaxin family.</text>
</comment>
<dbReference type="GO" id="GO:0008021">
    <property type="term" value="C:synaptic vesicle"/>
    <property type="evidence" value="ECO:0007669"/>
    <property type="project" value="TreeGrafter"/>
</dbReference>
<keyword evidence="3" id="KW-0812">Transmembrane</keyword>
<sequence length="254" mass="28530">QMSDSQRRQIELKLERLQGHLRSHKVAIVENEKKPNDMDMQRIVQVQKQLETSLDNLLAEVDSQSDIRMNLTRLKQELVSLHTRISNIQNKKNHFTEDNDYIESNIYEEEAQSQMMQQQQKREGMAELAREVKEKAEVTQQLERDIRDIEAIFSDLNNIVHEQGEMIDSIEESVESATNDVQRGQRDLRKAVDAKGRTSVMTAAVVGGVVVGGPAGVAASSAIVGVLGAVGGVVTGFYGANWFKRQAKKDAQEQ</sequence>
<dbReference type="Proteomes" id="UP001432027">
    <property type="component" value="Unassembled WGS sequence"/>
</dbReference>
<dbReference type="GO" id="GO:0006426">
    <property type="term" value="P:glycyl-tRNA aminoacylation"/>
    <property type="evidence" value="ECO:0007669"/>
    <property type="project" value="InterPro"/>
</dbReference>
<accession>A0AAV5UGT1</accession>
<gene>
    <name evidence="5" type="ORF">PENTCL1PPCAC_27966</name>
</gene>
<dbReference type="InterPro" id="IPR000727">
    <property type="entry name" value="T_SNARE_dom"/>
</dbReference>
<dbReference type="GO" id="GO:0005524">
    <property type="term" value="F:ATP binding"/>
    <property type="evidence" value="ECO:0007669"/>
    <property type="project" value="InterPro"/>
</dbReference>
<evidence type="ECO:0000313" key="5">
    <source>
        <dbReference type="EMBL" id="GMT05792.1"/>
    </source>
</evidence>
<dbReference type="SMART" id="SM00397">
    <property type="entry name" value="t_SNARE"/>
    <property type="match status" value="1"/>
</dbReference>
<feature type="domain" description="T-SNARE coiled-coil homology" evidence="4">
    <location>
        <begin position="129"/>
        <end position="191"/>
    </location>
</feature>
<dbReference type="GO" id="GO:0005484">
    <property type="term" value="F:SNAP receptor activity"/>
    <property type="evidence" value="ECO:0007669"/>
    <property type="project" value="TreeGrafter"/>
</dbReference>
<dbReference type="PANTHER" id="PTHR19957:SF417">
    <property type="entry name" value="T-SNARE COILED-COIL HOMOLOGY DOMAIN-CONTAINING PROTEIN"/>
    <property type="match status" value="1"/>
</dbReference>
<dbReference type="InterPro" id="IPR006194">
    <property type="entry name" value="Gly-tRNA-synth_heterodimer"/>
</dbReference>
<organism evidence="5 6">
    <name type="scientific">Pristionchus entomophagus</name>
    <dbReference type="NCBI Taxonomy" id="358040"/>
    <lineage>
        <taxon>Eukaryota</taxon>
        <taxon>Metazoa</taxon>
        <taxon>Ecdysozoa</taxon>
        <taxon>Nematoda</taxon>
        <taxon>Chromadorea</taxon>
        <taxon>Rhabditida</taxon>
        <taxon>Rhabditina</taxon>
        <taxon>Diplogasteromorpha</taxon>
        <taxon>Diplogasteroidea</taxon>
        <taxon>Neodiplogasteridae</taxon>
        <taxon>Pristionchus</taxon>
    </lineage>
</organism>
<keyword evidence="6" id="KW-1185">Reference proteome</keyword>
<evidence type="ECO:0000259" key="4">
    <source>
        <dbReference type="PROSITE" id="PS50192"/>
    </source>
</evidence>
<feature type="non-terminal residue" evidence="5">
    <location>
        <position position="1"/>
    </location>
</feature>
<feature type="coiled-coil region" evidence="2">
    <location>
        <begin position="125"/>
        <end position="187"/>
    </location>
</feature>
<keyword evidence="3" id="KW-0472">Membrane</keyword>
<dbReference type="Gene3D" id="1.20.5.110">
    <property type="match status" value="1"/>
</dbReference>
<keyword evidence="2" id="KW-0175">Coiled coil</keyword>
<dbReference type="PROSITE" id="PS50861">
    <property type="entry name" value="AA_TRNA_LIGASE_II_GLYAB"/>
    <property type="match status" value="1"/>
</dbReference>
<evidence type="ECO:0000256" key="3">
    <source>
        <dbReference type="SAM" id="Phobius"/>
    </source>
</evidence>
<dbReference type="GO" id="GO:0004820">
    <property type="term" value="F:glycine-tRNA ligase activity"/>
    <property type="evidence" value="ECO:0007669"/>
    <property type="project" value="InterPro"/>
</dbReference>
<dbReference type="GO" id="GO:0048278">
    <property type="term" value="P:vesicle docking"/>
    <property type="evidence" value="ECO:0007669"/>
    <property type="project" value="TreeGrafter"/>
</dbReference>
<dbReference type="GO" id="GO:0006906">
    <property type="term" value="P:vesicle fusion"/>
    <property type="evidence" value="ECO:0007669"/>
    <property type="project" value="TreeGrafter"/>
</dbReference>
<dbReference type="PROSITE" id="PS50192">
    <property type="entry name" value="T_SNARE"/>
    <property type="match status" value="1"/>
</dbReference>
<protein>
    <recommendedName>
        <fullName evidence="4">t-SNARE coiled-coil homology domain-containing protein</fullName>
    </recommendedName>
</protein>
<evidence type="ECO:0000256" key="2">
    <source>
        <dbReference type="SAM" id="Coils"/>
    </source>
</evidence>
<feature type="transmembrane region" description="Helical" evidence="3">
    <location>
        <begin position="198"/>
        <end position="217"/>
    </location>
</feature>
<dbReference type="GO" id="GO:0031201">
    <property type="term" value="C:SNARE complex"/>
    <property type="evidence" value="ECO:0007669"/>
    <property type="project" value="TreeGrafter"/>
</dbReference>
<feature type="transmembrane region" description="Helical" evidence="3">
    <location>
        <begin position="223"/>
        <end position="243"/>
    </location>
</feature>
<dbReference type="GO" id="GO:0006886">
    <property type="term" value="P:intracellular protein transport"/>
    <property type="evidence" value="ECO:0007669"/>
    <property type="project" value="TreeGrafter"/>
</dbReference>
<dbReference type="Pfam" id="PF05739">
    <property type="entry name" value="SNARE"/>
    <property type="match status" value="1"/>
</dbReference>
<dbReference type="AlphaFoldDB" id="A0AAV5UGT1"/>
<reference evidence="5" key="1">
    <citation type="submission" date="2023-10" db="EMBL/GenBank/DDBJ databases">
        <title>Genome assembly of Pristionchus species.</title>
        <authorList>
            <person name="Yoshida K."/>
            <person name="Sommer R.J."/>
        </authorList>
    </citation>
    <scope>NUCLEOTIDE SEQUENCE</scope>
    <source>
        <strain evidence="5">RS0144</strain>
    </source>
</reference>